<keyword evidence="4" id="KW-1185">Reference proteome</keyword>
<dbReference type="PANTHER" id="PTHR43798">
    <property type="entry name" value="MONOACYLGLYCEROL LIPASE"/>
    <property type="match status" value="1"/>
</dbReference>
<dbReference type="InterPro" id="IPR050266">
    <property type="entry name" value="AB_hydrolase_sf"/>
</dbReference>
<dbReference type="RefSeq" id="WP_123632044.1">
    <property type="nucleotide sequence ID" value="NZ_AYKH01000041.1"/>
</dbReference>
<feature type="domain" description="AB hydrolase-1" evidence="2">
    <location>
        <begin position="58"/>
        <end position="230"/>
    </location>
</feature>
<evidence type="ECO:0000313" key="3">
    <source>
        <dbReference type="EMBL" id="ROO24762.1"/>
    </source>
</evidence>
<evidence type="ECO:0000259" key="2">
    <source>
        <dbReference type="Pfam" id="PF00561"/>
    </source>
</evidence>
<feature type="chain" id="PRO_5019200426" description="AB hydrolase-1 domain-containing protein" evidence="1">
    <location>
        <begin position="30"/>
        <end position="326"/>
    </location>
</feature>
<accession>A0A423PGM3</accession>
<gene>
    <name evidence="3" type="ORF">SAOR_14420</name>
</gene>
<evidence type="ECO:0000256" key="1">
    <source>
        <dbReference type="SAM" id="SignalP"/>
    </source>
</evidence>
<dbReference type="AlphaFoldDB" id="A0A423PGM3"/>
<organism evidence="3 4">
    <name type="scientific">Salinisphaera orenii MK-B5</name>
    <dbReference type="NCBI Taxonomy" id="856730"/>
    <lineage>
        <taxon>Bacteria</taxon>
        <taxon>Pseudomonadati</taxon>
        <taxon>Pseudomonadota</taxon>
        <taxon>Gammaproteobacteria</taxon>
        <taxon>Salinisphaerales</taxon>
        <taxon>Salinisphaeraceae</taxon>
        <taxon>Salinisphaera</taxon>
    </lineage>
</organism>
<sequence length="326" mass="35423">MDRLWGSGRIRRLLAAALACALIAASAHAAAELAAGESRRVRIDGRTMHIVCTGHGEPTVILDAGLGDSSLVWTRVMPGLATMTRVCRYDRAGYGDSELGPPPRTSATIVDELETLLARAGIEPPWLPVGHSFGGWNMQLFASRNPDDVAALVLVDSSQVDEIERYERELGMVIAPRDNAVFTLTPQIPSDLPPAAAERARAQITNPAAMRTVYREWRGFRASEREVAAATLPDLPLVVLSRGAPIADPDSRRGRSEALWRRLQREFVARHPQAVHIVAGESGHYIQLEQPALVVHGVCVALRRIADDHRACALPAAESEQRAAAR</sequence>
<evidence type="ECO:0000313" key="4">
    <source>
        <dbReference type="Proteomes" id="UP000283993"/>
    </source>
</evidence>
<dbReference type="GO" id="GO:0016020">
    <property type="term" value="C:membrane"/>
    <property type="evidence" value="ECO:0007669"/>
    <property type="project" value="TreeGrafter"/>
</dbReference>
<feature type="signal peptide" evidence="1">
    <location>
        <begin position="1"/>
        <end position="29"/>
    </location>
</feature>
<proteinExistence type="predicted"/>
<dbReference type="InterPro" id="IPR029058">
    <property type="entry name" value="AB_hydrolase_fold"/>
</dbReference>
<name>A0A423PGM3_9GAMM</name>
<dbReference type="PANTHER" id="PTHR43798:SF33">
    <property type="entry name" value="HYDROLASE, PUTATIVE (AFU_ORTHOLOGUE AFUA_2G14860)-RELATED"/>
    <property type="match status" value="1"/>
</dbReference>
<dbReference type="Proteomes" id="UP000283993">
    <property type="component" value="Unassembled WGS sequence"/>
</dbReference>
<dbReference type="EMBL" id="AYKH01000041">
    <property type="protein sequence ID" value="ROO24762.1"/>
    <property type="molecule type" value="Genomic_DNA"/>
</dbReference>
<protein>
    <recommendedName>
        <fullName evidence="2">AB hydrolase-1 domain-containing protein</fullName>
    </recommendedName>
</protein>
<dbReference type="Gene3D" id="3.40.50.1820">
    <property type="entry name" value="alpha/beta hydrolase"/>
    <property type="match status" value="1"/>
</dbReference>
<reference evidence="3 4" key="1">
    <citation type="submission" date="2013-10" db="EMBL/GenBank/DDBJ databases">
        <title>Salinisphaera orenii MK-B5 Genome Sequencing.</title>
        <authorList>
            <person name="Lai Q."/>
            <person name="Li C."/>
            <person name="Shao Z."/>
        </authorList>
    </citation>
    <scope>NUCLEOTIDE SEQUENCE [LARGE SCALE GENOMIC DNA]</scope>
    <source>
        <strain evidence="3 4">MK-B5</strain>
    </source>
</reference>
<keyword evidence="1" id="KW-0732">Signal</keyword>
<dbReference type="InterPro" id="IPR000073">
    <property type="entry name" value="AB_hydrolase_1"/>
</dbReference>
<comment type="caution">
    <text evidence="3">The sequence shown here is derived from an EMBL/GenBank/DDBJ whole genome shotgun (WGS) entry which is preliminary data.</text>
</comment>
<dbReference type="SUPFAM" id="SSF53474">
    <property type="entry name" value="alpha/beta-Hydrolases"/>
    <property type="match status" value="1"/>
</dbReference>
<dbReference type="Pfam" id="PF00561">
    <property type="entry name" value="Abhydrolase_1"/>
    <property type="match status" value="1"/>
</dbReference>